<gene>
    <name evidence="1" type="ORF">ACI1P1_15395</name>
</gene>
<proteinExistence type="predicted"/>
<evidence type="ECO:0000313" key="2">
    <source>
        <dbReference type="Proteomes" id="UP001631969"/>
    </source>
</evidence>
<dbReference type="EMBL" id="JBJURJ010000009">
    <property type="protein sequence ID" value="MFM9329679.1"/>
    <property type="molecule type" value="Genomic_DNA"/>
</dbReference>
<evidence type="ECO:0000313" key="1">
    <source>
        <dbReference type="EMBL" id="MFM9329679.1"/>
    </source>
</evidence>
<name>A0ACC7P077_9BACL</name>
<reference evidence="1" key="1">
    <citation type="submission" date="2024-12" db="EMBL/GenBank/DDBJ databases">
        <authorList>
            <person name="Wu N."/>
        </authorList>
    </citation>
    <scope>NUCLEOTIDE SEQUENCE</scope>
    <source>
        <strain evidence="1">P15</strain>
    </source>
</reference>
<accession>A0ACC7P077</accession>
<sequence length="155" mass="17864">MNKSVKEISAGGVVYRNFEGRQQIQLIQDRYGKITLPKGKMETGETVKETALREIREETGITGRIIKPLDVIRYQYHLPRVGLVHKEVHYYLVEAEGGTLKPQVEEIRGVEWLEVPDAAYRQRKNGYANNDSILHKALWELGYDEKGMKRNDGNH</sequence>
<dbReference type="EC" id="3.6.-.-" evidence="1"/>
<dbReference type="Proteomes" id="UP001631969">
    <property type="component" value="Unassembled WGS sequence"/>
</dbReference>
<comment type="caution">
    <text evidence="1">The sequence shown here is derived from an EMBL/GenBank/DDBJ whole genome shotgun (WGS) entry which is preliminary data.</text>
</comment>
<keyword evidence="1" id="KW-0378">Hydrolase</keyword>
<protein>
    <submittedName>
        <fullName evidence="1">NUDIX hydrolase</fullName>
        <ecNumber evidence="1">3.6.-.-</ecNumber>
    </submittedName>
</protein>
<keyword evidence="2" id="KW-1185">Reference proteome</keyword>
<organism evidence="1 2">
    <name type="scientific">Paenibacillus mesotrionivorans</name>
    <dbReference type="NCBI Taxonomy" id="3160968"/>
    <lineage>
        <taxon>Bacteria</taxon>
        <taxon>Bacillati</taxon>
        <taxon>Bacillota</taxon>
        <taxon>Bacilli</taxon>
        <taxon>Bacillales</taxon>
        <taxon>Paenibacillaceae</taxon>
        <taxon>Paenibacillus</taxon>
    </lineage>
</organism>